<dbReference type="GO" id="GO:0005506">
    <property type="term" value="F:iron ion binding"/>
    <property type="evidence" value="ECO:0007669"/>
    <property type="project" value="InterPro"/>
</dbReference>
<dbReference type="InterPro" id="IPR036922">
    <property type="entry name" value="Rieske_2Fe-2S_sf"/>
</dbReference>
<dbReference type="PANTHER" id="PTHR21266:SF57">
    <property type="entry name" value="3-CHLOROBENZOATE-3,4-DIOXYGENASE"/>
    <property type="match status" value="1"/>
</dbReference>
<dbReference type="GO" id="GO:0051537">
    <property type="term" value="F:2 iron, 2 sulfur cluster binding"/>
    <property type="evidence" value="ECO:0007669"/>
    <property type="project" value="UniProtKB-KW"/>
</dbReference>
<dbReference type="Pfam" id="PF00355">
    <property type="entry name" value="Rieske"/>
    <property type="match status" value="1"/>
</dbReference>
<dbReference type="Gene3D" id="2.102.10.10">
    <property type="entry name" value="Rieske [2Fe-2S] iron-sulphur domain"/>
    <property type="match status" value="1"/>
</dbReference>
<dbReference type="PROSITE" id="PS51296">
    <property type="entry name" value="RIESKE"/>
    <property type="match status" value="1"/>
</dbReference>
<dbReference type="InterPro" id="IPR050584">
    <property type="entry name" value="Cholesterol_7-desaturase"/>
</dbReference>
<dbReference type="InterPro" id="IPR017941">
    <property type="entry name" value="Rieske_2Fe-2S"/>
</dbReference>
<feature type="domain" description="Rieske" evidence="6">
    <location>
        <begin position="27"/>
        <end position="130"/>
    </location>
</feature>
<keyword evidence="1" id="KW-0001">2Fe-2S</keyword>
<dbReference type="SUPFAM" id="SSF50022">
    <property type="entry name" value="ISP domain"/>
    <property type="match status" value="1"/>
</dbReference>
<proteinExistence type="predicted"/>
<keyword evidence="3 7" id="KW-0560">Oxidoreductase</keyword>
<sequence length="340" mass="37833">MSITESARDESTRLKPIAADPVLAQRWMVVARSEDVTDAPVRAEVLGEAVVLWRNETGLYAFRDLCIHRGAALSLGRVETGGLVCPYHGWRYGGDGSCTHIPAQPAGSKVPTKARALSYACRERYGLVWVALETPETDLPEYPEASQPGFHTLSVGPYVLNAEPPRVIENFLDVSHLMWVHEGLLGVPDYAEIPEHQVHRVGNTLKSDPIDIFQPDPDGRGKALTNRYVYEVLAPTTARFRKTDPDSGEVFSMLLHATPTRAGETLAYALLSRNYDLDAPDETYVAFQNTLMAQDKRIIESQRPENLPLDLQAELHLKSDRLAIAYRRYLNELGVERGTA</sequence>
<name>A0A6J4VW85_9DEIN</name>
<dbReference type="GO" id="GO:0018489">
    <property type="term" value="F:vanillate monooxygenase activity"/>
    <property type="evidence" value="ECO:0007669"/>
    <property type="project" value="UniProtKB-EC"/>
</dbReference>
<evidence type="ECO:0000256" key="4">
    <source>
        <dbReference type="ARBA" id="ARBA00023004"/>
    </source>
</evidence>
<evidence type="ECO:0000313" key="7">
    <source>
        <dbReference type="EMBL" id="CAA9586859.1"/>
    </source>
</evidence>
<dbReference type="PANTHER" id="PTHR21266">
    <property type="entry name" value="IRON-SULFUR DOMAIN CONTAINING PROTEIN"/>
    <property type="match status" value="1"/>
</dbReference>
<accession>A0A6J4VW85</accession>
<protein>
    <submittedName>
        <fullName evidence="7">Rieske (2Fe-2S) protein( )</fullName>
        <ecNumber evidence="7">1.14.13.82</ecNumber>
    </submittedName>
</protein>
<dbReference type="Pfam" id="PF19112">
    <property type="entry name" value="VanA_C"/>
    <property type="match status" value="1"/>
</dbReference>
<keyword evidence="4" id="KW-0408">Iron</keyword>
<evidence type="ECO:0000256" key="5">
    <source>
        <dbReference type="ARBA" id="ARBA00023014"/>
    </source>
</evidence>
<keyword evidence="5" id="KW-0411">Iron-sulfur</keyword>
<evidence type="ECO:0000256" key="3">
    <source>
        <dbReference type="ARBA" id="ARBA00023002"/>
    </source>
</evidence>
<gene>
    <name evidence="7" type="ORF">AVDCRST_MAG86-3673</name>
</gene>
<dbReference type="EMBL" id="CADCWP010000329">
    <property type="protein sequence ID" value="CAA9586859.1"/>
    <property type="molecule type" value="Genomic_DNA"/>
</dbReference>
<dbReference type="SUPFAM" id="SSF55961">
    <property type="entry name" value="Bet v1-like"/>
    <property type="match status" value="1"/>
</dbReference>
<keyword evidence="2" id="KW-0479">Metal-binding</keyword>
<evidence type="ECO:0000256" key="2">
    <source>
        <dbReference type="ARBA" id="ARBA00022723"/>
    </source>
</evidence>
<evidence type="ECO:0000256" key="1">
    <source>
        <dbReference type="ARBA" id="ARBA00022714"/>
    </source>
</evidence>
<organism evidence="7">
    <name type="scientific">uncultured Truepera sp</name>
    <dbReference type="NCBI Taxonomy" id="543023"/>
    <lineage>
        <taxon>Bacteria</taxon>
        <taxon>Thermotogati</taxon>
        <taxon>Deinococcota</taxon>
        <taxon>Deinococci</taxon>
        <taxon>Trueperales</taxon>
        <taxon>Trueperaceae</taxon>
        <taxon>Truepera</taxon>
        <taxon>environmental samples</taxon>
    </lineage>
</organism>
<dbReference type="InterPro" id="IPR044043">
    <property type="entry name" value="VanA_C_cat"/>
</dbReference>
<dbReference type="AlphaFoldDB" id="A0A6J4VW85"/>
<dbReference type="PROSITE" id="PS00570">
    <property type="entry name" value="RING_HYDROXYL_ALPHA"/>
    <property type="match status" value="1"/>
</dbReference>
<dbReference type="InterPro" id="IPR015881">
    <property type="entry name" value="ARHD_Rieske_2Fe_2S"/>
</dbReference>
<dbReference type="EC" id="1.14.13.82" evidence="7"/>
<dbReference type="Gene3D" id="3.90.380.10">
    <property type="entry name" value="Naphthalene 1,2-dioxygenase Alpha Subunit, Chain A, domain 1"/>
    <property type="match status" value="1"/>
</dbReference>
<dbReference type="CDD" id="cd03469">
    <property type="entry name" value="Rieske_RO_Alpha_N"/>
    <property type="match status" value="1"/>
</dbReference>
<reference evidence="7" key="1">
    <citation type="submission" date="2020-02" db="EMBL/GenBank/DDBJ databases">
        <authorList>
            <person name="Meier V. D."/>
        </authorList>
    </citation>
    <scope>NUCLEOTIDE SEQUENCE</scope>
    <source>
        <strain evidence="7">AVDCRST_MAG86</strain>
    </source>
</reference>
<evidence type="ECO:0000259" key="6">
    <source>
        <dbReference type="PROSITE" id="PS51296"/>
    </source>
</evidence>